<keyword evidence="3" id="KW-0732">Signal</keyword>
<dbReference type="Proteomes" id="UP000681594">
    <property type="component" value="Unassembled WGS sequence"/>
</dbReference>
<keyword evidence="6" id="KW-1185">Reference proteome</keyword>
<evidence type="ECO:0000313" key="6">
    <source>
        <dbReference type="Proteomes" id="UP000681594"/>
    </source>
</evidence>
<evidence type="ECO:0000256" key="1">
    <source>
        <dbReference type="ARBA" id="ARBA00007734"/>
    </source>
</evidence>
<dbReference type="Pfam" id="PF01464">
    <property type="entry name" value="SLT"/>
    <property type="match status" value="1"/>
</dbReference>
<accession>A0ABS4ADX9</accession>
<feature type="chain" id="PRO_5047408252" evidence="3">
    <location>
        <begin position="28"/>
        <end position="254"/>
    </location>
</feature>
<feature type="signal peptide" evidence="3">
    <location>
        <begin position="1"/>
        <end position="27"/>
    </location>
</feature>
<comment type="caution">
    <text evidence="5">The sequence shown here is derived from an EMBL/GenBank/DDBJ whole genome shotgun (WGS) entry which is preliminary data.</text>
</comment>
<gene>
    <name evidence="5" type="ORF">J8J14_08020</name>
</gene>
<reference evidence="5 6" key="1">
    <citation type="submission" date="2021-03" db="EMBL/GenBank/DDBJ databases">
        <authorList>
            <person name="So Y."/>
        </authorList>
    </citation>
    <scope>NUCLEOTIDE SEQUENCE [LARGE SCALE GENOMIC DNA]</scope>
    <source>
        <strain evidence="5 6">SSH11</strain>
    </source>
</reference>
<dbReference type="Gene3D" id="1.10.530.10">
    <property type="match status" value="1"/>
</dbReference>
<feature type="domain" description="Transglycosylase SLT" evidence="4">
    <location>
        <begin position="78"/>
        <end position="180"/>
    </location>
</feature>
<dbReference type="InterPro" id="IPR023346">
    <property type="entry name" value="Lysozyme-like_dom_sf"/>
</dbReference>
<evidence type="ECO:0000313" key="5">
    <source>
        <dbReference type="EMBL" id="MBP0444728.1"/>
    </source>
</evidence>
<dbReference type="PANTHER" id="PTHR37423">
    <property type="entry name" value="SOLUBLE LYTIC MUREIN TRANSGLYCOSYLASE-RELATED"/>
    <property type="match status" value="1"/>
</dbReference>
<organism evidence="5 6">
    <name type="scientific">Pararoseomonas baculiformis</name>
    <dbReference type="NCBI Taxonomy" id="2820812"/>
    <lineage>
        <taxon>Bacteria</taxon>
        <taxon>Pseudomonadati</taxon>
        <taxon>Pseudomonadota</taxon>
        <taxon>Alphaproteobacteria</taxon>
        <taxon>Acetobacterales</taxon>
        <taxon>Acetobacteraceae</taxon>
        <taxon>Pararoseomonas</taxon>
    </lineage>
</organism>
<comment type="similarity">
    <text evidence="2">Belongs to the virb1 family.</text>
</comment>
<dbReference type="SUPFAM" id="SSF53955">
    <property type="entry name" value="Lysozyme-like"/>
    <property type="match status" value="1"/>
</dbReference>
<dbReference type="PANTHER" id="PTHR37423:SF2">
    <property type="entry name" value="MEMBRANE-BOUND LYTIC MUREIN TRANSGLYCOSYLASE C"/>
    <property type="match status" value="1"/>
</dbReference>
<dbReference type="EMBL" id="JAGIZB010000006">
    <property type="protein sequence ID" value="MBP0444728.1"/>
    <property type="molecule type" value="Genomic_DNA"/>
</dbReference>
<dbReference type="InterPro" id="IPR008258">
    <property type="entry name" value="Transglycosylase_SLT_dom_1"/>
</dbReference>
<evidence type="ECO:0000256" key="2">
    <source>
        <dbReference type="ARBA" id="ARBA00009387"/>
    </source>
</evidence>
<comment type="similarity">
    <text evidence="1">Belongs to the transglycosylase Slt family.</text>
</comment>
<evidence type="ECO:0000256" key="3">
    <source>
        <dbReference type="SAM" id="SignalP"/>
    </source>
</evidence>
<evidence type="ECO:0000259" key="4">
    <source>
        <dbReference type="Pfam" id="PF01464"/>
    </source>
</evidence>
<dbReference type="CDD" id="cd00254">
    <property type="entry name" value="LT-like"/>
    <property type="match status" value="1"/>
</dbReference>
<name>A0ABS4ADX9_9PROT</name>
<proteinExistence type="inferred from homology"/>
<dbReference type="RefSeq" id="WP_209378954.1">
    <property type="nucleotide sequence ID" value="NZ_JAGIZB010000006.1"/>
</dbReference>
<sequence length="254" mass="26949">MTMNQPGRLPALLLAAALAGCAGPAPQAAWDGRRGYGGTGDYGYDLTASRAEAFTYRAHAARSYAVPGPPSDPWGPHIREASARFGVPERWIRAIMRQESGGRLYDANGYPITSPVGAMGLMQVMPRTYDILRARHGLGDDPYEPRDNILAGAAYIREMHDRYGAPGFAAAYNAGPDRVDGFLSGSMILPDETIHYLASVTPRLGPEVVATGPWAEYAGGGYGTTAVAYGDDPSLRAFEGGGLVTPGAPTGWMR</sequence>
<protein>
    <submittedName>
        <fullName evidence="5">Lytic transglycosylase domain-containing protein</fullName>
    </submittedName>
</protein>